<evidence type="ECO:0000256" key="5">
    <source>
        <dbReference type="SAM" id="Phobius"/>
    </source>
</evidence>
<evidence type="ECO:0000256" key="3">
    <source>
        <dbReference type="ARBA" id="ARBA00022989"/>
    </source>
</evidence>
<accession>A0A840NUZ7</accession>
<keyword evidence="8" id="KW-1185">Reference proteome</keyword>
<feature type="domain" description="Lipopolysaccharide assembly protein A" evidence="6">
    <location>
        <begin position="47"/>
        <end position="94"/>
    </location>
</feature>
<sequence length="98" mass="11217">MTLKHTLLAIFLVIPTAFLVAFMVANSQMVMLTLDPFRISSESFTYRAPFFIWLLIFFALGVLLGTFINWLAYHKCKKALKQSKAELEKLKMSIANIV</sequence>
<keyword evidence="1" id="KW-1003">Cell membrane</keyword>
<evidence type="ECO:0000256" key="2">
    <source>
        <dbReference type="ARBA" id="ARBA00022692"/>
    </source>
</evidence>
<keyword evidence="3 5" id="KW-1133">Transmembrane helix</keyword>
<dbReference type="Proteomes" id="UP000561417">
    <property type="component" value="Unassembled WGS sequence"/>
</dbReference>
<dbReference type="AlphaFoldDB" id="A0A840NUZ7"/>
<dbReference type="InterPro" id="IPR010445">
    <property type="entry name" value="LapA_dom"/>
</dbReference>
<feature type="transmembrane region" description="Helical" evidence="5">
    <location>
        <begin position="51"/>
        <end position="73"/>
    </location>
</feature>
<dbReference type="GO" id="GO:0005886">
    <property type="term" value="C:plasma membrane"/>
    <property type="evidence" value="ECO:0007669"/>
    <property type="project" value="InterPro"/>
</dbReference>
<protein>
    <submittedName>
        <fullName evidence="7">Uncharacterized protein HemY</fullName>
    </submittedName>
</protein>
<dbReference type="EMBL" id="JACHIM010000003">
    <property type="protein sequence ID" value="MBB5073753.1"/>
    <property type="molecule type" value="Genomic_DNA"/>
</dbReference>
<keyword evidence="4 5" id="KW-0472">Membrane</keyword>
<evidence type="ECO:0000313" key="8">
    <source>
        <dbReference type="Proteomes" id="UP000561417"/>
    </source>
</evidence>
<organism evidence="7 8">
    <name type="scientific">Bartonella callosciuri</name>
    <dbReference type="NCBI Taxonomy" id="686223"/>
    <lineage>
        <taxon>Bacteria</taxon>
        <taxon>Pseudomonadati</taxon>
        <taxon>Pseudomonadota</taxon>
        <taxon>Alphaproteobacteria</taxon>
        <taxon>Hyphomicrobiales</taxon>
        <taxon>Bartonellaceae</taxon>
        <taxon>Bartonella</taxon>
    </lineage>
</organism>
<evidence type="ECO:0000256" key="4">
    <source>
        <dbReference type="ARBA" id="ARBA00023136"/>
    </source>
</evidence>
<evidence type="ECO:0000313" key="7">
    <source>
        <dbReference type="EMBL" id="MBB5073753.1"/>
    </source>
</evidence>
<comment type="caution">
    <text evidence="7">The sequence shown here is derived from an EMBL/GenBank/DDBJ whole genome shotgun (WGS) entry which is preliminary data.</text>
</comment>
<reference evidence="7 8" key="1">
    <citation type="submission" date="2020-08" db="EMBL/GenBank/DDBJ databases">
        <title>Genomic Encyclopedia of Type Strains, Phase IV (KMG-IV): sequencing the most valuable type-strain genomes for metagenomic binning, comparative biology and taxonomic classification.</title>
        <authorList>
            <person name="Goeker M."/>
        </authorList>
    </citation>
    <scope>NUCLEOTIDE SEQUENCE [LARGE SCALE GENOMIC DNA]</scope>
    <source>
        <strain evidence="7 8">DSM 28538</strain>
    </source>
</reference>
<proteinExistence type="predicted"/>
<gene>
    <name evidence="7" type="ORF">HNQ69_000879</name>
</gene>
<dbReference type="Pfam" id="PF06305">
    <property type="entry name" value="LapA_dom"/>
    <property type="match status" value="1"/>
</dbReference>
<evidence type="ECO:0000256" key="1">
    <source>
        <dbReference type="ARBA" id="ARBA00022475"/>
    </source>
</evidence>
<evidence type="ECO:0000259" key="6">
    <source>
        <dbReference type="Pfam" id="PF06305"/>
    </source>
</evidence>
<name>A0A840NUZ7_9HYPH</name>
<keyword evidence="2 5" id="KW-0812">Transmembrane</keyword>
<dbReference type="RefSeq" id="WP_183228793.1">
    <property type="nucleotide sequence ID" value="NZ_JACHIM010000003.1"/>
</dbReference>